<reference evidence="1 2" key="1">
    <citation type="journal article" date="2021" name="Int. J. Syst. Evol. Microbiol.">
        <title>Pseudomonas lactucae sp. nov., a pathogen causing bacterial rot of lettuce in Japan.</title>
        <authorList>
            <person name="Sawada H."/>
            <person name="Fujikawa T."/>
            <person name="Satou M."/>
        </authorList>
    </citation>
    <scope>NUCLEOTIDE SEQUENCE [LARGE SCALE GENOMIC DNA]</scope>
    <source>
        <strain evidence="1 2">MAFF 301381</strain>
    </source>
</reference>
<keyword evidence="2" id="KW-1185">Reference proteome</keyword>
<gene>
    <name evidence="1" type="ORF">JWR99_10700</name>
</gene>
<reference evidence="1 2" key="2">
    <citation type="journal article" date="2023" name="Plant Pathol.">
        <title>Dismantling and reorganizing Pseudomonas marginalis sensu#lato.</title>
        <authorList>
            <person name="Sawada H."/>
            <person name="Fujikawa T."/>
            <person name="Satou M."/>
        </authorList>
    </citation>
    <scope>NUCLEOTIDE SEQUENCE [LARGE SCALE GENOMIC DNA]</scope>
    <source>
        <strain evidence="1 2">MAFF 301381</strain>
    </source>
</reference>
<accession>A0A9X0YAU8</accession>
<comment type="caution">
    <text evidence="1">The sequence shown here is derived from an EMBL/GenBank/DDBJ whole genome shotgun (WGS) entry which is preliminary data.</text>
</comment>
<protein>
    <submittedName>
        <fullName evidence="1">Uncharacterized protein</fullName>
    </submittedName>
</protein>
<name>A0A9X0YAU8_9PSED</name>
<dbReference type="AlphaFoldDB" id="A0A9X0YAU8"/>
<dbReference type="Proteomes" id="UP001154860">
    <property type="component" value="Unassembled WGS sequence"/>
</dbReference>
<dbReference type="EMBL" id="JAFHKJ010000042">
    <property type="protein sequence ID" value="MBN2976407.1"/>
    <property type="molecule type" value="Genomic_DNA"/>
</dbReference>
<evidence type="ECO:0000313" key="1">
    <source>
        <dbReference type="EMBL" id="MBN2976407.1"/>
    </source>
</evidence>
<sequence length="224" mass="24772">MRNIIMQLWSFAMDRLSKCFAVVVATVSLSTWAISFAQAAGYSVIKDESKGNIKRAVEVVLPERVDQPTLEALAKEIKDSNPTQFQRTFIGWRIKGDEGQAYWAKTDYLPALTVQFLGSTVADYAKVKASSTNADGEVFGSWLSTWGYDYKMVGFRKNGKTFIRSTFADGSSGTKEFVATKVSGKSVLVDAEGSDFGEYYAVNAQGDLEFWGENGNFYTAKKSQ</sequence>
<proteinExistence type="predicted"/>
<dbReference type="RefSeq" id="WP_205490324.1">
    <property type="nucleotide sequence ID" value="NZ_JAFHKI010000067.1"/>
</dbReference>
<evidence type="ECO:0000313" key="2">
    <source>
        <dbReference type="Proteomes" id="UP001154860"/>
    </source>
</evidence>
<organism evidence="1 2">
    <name type="scientific">Pseudomonas lactucae</name>
    <dbReference type="NCBI Taxonomy" id="2813360"/>
    <lineage>
        <taxon>Bacteria</taxon>
        <taxon>Pseudomonadati</taxon>
        <taxon>Pseudomonadota</taxon>
        <taxon>Gammaproteobacteria</taxon>
        <taxon>Pseudomonadales</taxon>
        <taxon>Pseudomonadaceae</taxon>
        <taxon>Pseudomonas</taxon>
    </lineage>
</organism>